<proteinExistence type="predicted"/>
<name>A0A6M3KJ75_9ZZZZ</name>
<organism evidence="1">
    <name type="scientific">viral metagenome</name>
    <dbReference type="NCBI Taxonomy" id="1070528"/>
    <lineage>
        <taxon>unclassified sequences</taxon>
        <taxon>metagenomes</taxon>
        <taxon>organismal metagenomes</taxon>
    </lineage>
</organism>
<sequence>MNTILVQFNINGNEKNFGIELDKEKAFGNKDIKELYDTLSLAAIRYLERNNISVS</sequence>
<dbReference type="EMBL" id="MT142467">
    <property type="protein sequence ID" value="QJA81681.1"/>
    <property type="molecule type" value="Genomic_DNA"/>
</dbReference>
<accession>A0A6M3KJ75</accession>
<gene>
    <name evidence="1" type="ORF">MM415A00502_0005</name>
</gene>
<evidence type="ECO:0000313" key="1">
    <source>
        <dbReference type="EMBL" id="QJA81681.1"/>
    </source>
</evidence>
<dbReference type="AlphaFoldDB" id="A0A6M3KJ75"/>
<reference evidence="1" key="1">
    <citation type="submission" date="2020-03" db="EMBL/GenBank/DDBJ databases">
        <title>The deep terrestrial virosphere.</title>
        <authorList>
            <person name="Holmfeldt K."/>
            <person name="Nilsson E."/>
            <person name="Simone D."/>
            <person name="Lopez-Fernandez M."/>
            <person name="Wu X."/>
            <person name="de Brujin I."/>
            <person name="Lundin D."/>
            <person name="Andersson A."/>
            <person name="Bertilsson S."/>
            <person name="Dopson M."/>
        </authorList>
    </citation>
    <scope>NUCLEOTIDE SEQUENCE</scope>
    <source>
        <strain evidence="1">MM415A00502</strain>
    </source>
</reference>
<protein>
    <submittedName>
        <fullName evidence="1">Uncharacterized protein</fullName>
    </submittedName>
</protein>